<dbReference type="PRINTS" id="PR00133">
    <property type="entry name" value="GLHYDRLASE3"/>
</dbReference>
<dbReference type="InterPro" id="IPR036962">
    <property type="entry name" value="Glyco_hydro_3_N_sf"/>
</dbReference>
<comment type="similarity">
    <text evidence="1">Belongs to the glycosyl hydrolase 3 family.</text>
</comment>
<dbReference type="Gene3D" id="3.20.20.300">
    <property type="entry name" value="Glycoside hydrolase, family 3, N-terminal domain"/>
    <property type="match status" value="1"/>
</dbReference>
<dbReference type="SUPFAM" id="SSF51445">
    <property type="entry name" value="(Trans)glycosidases"/>
    <property type="match status" value="1"/>
</dbReference>
<name>A0A1M4S2T0_9ACTO</name>
<evidence type="ECO:0000256" key="1">
    <source>
        <dbReference type="ARBA" id="ARBA00005336"/>
    </source>
</evidence>
<evidence type="ECO:0000313" key="5">
    <source>
        <dbReference type="EMBL" id="SHE26491.1"/>
    </source>
</evidence>
<dbReference type="STRING" id="1892869.ACGLYG10_2742"/>
<dbReference type="GO" id="GO:0045493">
    <property type="term" value="P:xylan catabolic process"/>
    <property type="evidence" value="ECO:0007669"/>
    <property type="project" value="InterPro"/>
</dbReference>
<keyword evidence="2" id="KW-0732">Signal</keyword>
<evidence type="ECO:0000256" key="2">
    <source>
        <dbReference type="ARBA" id="ARBA00022729"/>
    </source>
</evidence>
<dbReference type="Pfam" id="PF01915">
    <property type="entry name" value="Glyco_hydro_3_C"/>
    <property type="match status" value="1"/>
</dbReference>
<evidence type="ECO:0000313" key="6">
    <source>
        <dbReference type="Proteomes" id="UP000184291"/>
    </source>
</evidence>
<dbReference type="PANTHER" id="PTHR42721">
    <property type="entry name" value="SUGAR HYDROLASE-RELATED"/>
    <property type="match status" value="1"/>
</dbReference>
<dbReference type="PANTHER" id="PTHR42721:SF3">
    <property type="entry name" value="BETA-D-XYLOSIDASE 5-RELATED"/>
    <property type="match status" value="1"/>
</dbReference>
<feature type="domain" description="Fibronectin type III-like" evidence="4">
    <location>
        <begin position="752"/>
        <end position="828"/>
    </location>
</feature>
<dbReference type="AlphaFoldDB" id="A0A1M4S2T0"/>
<gene>
    <name evidence="5" type="ORF">ACGLYG10_2742</name>
</gene>
<dbReference type="InterPro" id="IPR017853">
    <property type="entry name" value="GH"/>
</dbReference>
<dbReference type="GO" id="GO:0031222">
    <property type="term" value="P:arabinan catabolic process"/>
    <property type="evidence" value="ECO:0007669"/>
    <property type="project" value="TreeGrafter"/>
</dbReference>
<dbReference type="OrthoDB" id="9805821at2"/>
<dbReference type="SMART" id="SM01217">
    <property type="entry name" value="Fn3_like"/>
    <property type="match status" value="1"/>
</dbReference>
<dbReference type="GO" id="GO:0009044">
    <property type="term" value="F:xylan 1,4-beta-xylosidase activity"/>
    <property type="evidence" value="ECO:0007669"/>
    <property type="project" value="InterPro"/>
</dbReference>
<dbReference type="InterPro" id="IPR026891">
    <property type="entry name" value="Fn3-like"/>
</dbReference>
<dbReference type="Gene3D" id="2.60.120.380">
    <property type="match status" value="1"/>
</dbReference>
<evidence type="ECO:0000256" key="3">
    <source>
        <dbReference type="ARBA" id="ARBA00022801"/>
    </source>
</evidence>
<keyword evidence="3" id="KW-0378">Hydrolase</keyword>
<evidence type="ECO:0000259" key="4">
    <source>
        <dbReference type="SMART" id="SM01217"/>
    </source>
</evidence>
<dbReference type="Gene3D" id="2.60.40.10">
    <property type="entry name" value="Immunoglobulins"/>
    <property type="match status" value="1"/>
</dbReference>
<keyword evidence="6" id="KW-1185">Reference proteome</keyword>
<dbReference type="InterPro" id="IPR002772">
    <property type="entry name" value="Glyco_hydro_3_C"/>
</dbReference>
<sequence length="967" mass="104843">MTKRRTQHPHEFSGTADTRRLEWARKTVAQLTIDERISFLHQYSPGVERLGIGPFVTGTEALHGVAWRGPATSFPQPVGMAATWDPDLLSRAGQVVAAEVRQMKQADPNISLTVWAPVVNTLRHPRWGRTEEAYTEDPLLNAELATGYATGLRGEGEHWTTVPTLKHFLAYSNETDRSATSSQLDPQLLEEYELPGFLTPLRRGAAGSVMLSYNLVNGRPAHLSELVNTRLRSAVAEPDLLFVVTDAGAPSNLWRSEKVLPNAPAAYAAMLRAGVDSFTDHDSDPGETIAAVTQALQDGLITTADIDHAVVRQLVARARTGEFDSLMGQPPRESTPAIDRPLACAVAREVATRSIVLLTHGSRGRAALPIAPQSAVAVIGNRAHEVLHDWYSGDLIAPVSLVDELSTRQQVPVKATKAIEAIHLSVSSESYRRGQSATGTASEYVFVGDDGSLRLSRPQADGPQVSAQPVLLEMIDFGENVIALRGENGRYLRPDDYGQLALEAEAIGGWVSQELFRREQFSDGHWFLIHRASGRYVGVEHHSGALTLRGTGADSGVPFRAQSMQTPEKAFADAARGADVVIAVVGNNPYVHGRETEDRPHTHLSEPDKALVRRLRELPEDVATVLLIISSYPYDLEGADDGIDAVIWSSHLGQSEGEALADVLTGAQDFSGRLAQTWPIDSALPDLLDYNIVRTRSTYLYGQPHRFAFGHGLSLDAAHWERADLELGPHAVNVHVDIAAPRQRCTRGPLRDVVQVYADLPTSAFGRRPLHTPDTRLVGFATATIMPGQDHASVDLVIPFDRLEVFAPDTAAWELPDGPFRVRIARSSAQETTVFERVFVLPTDLTRRPQTASAAPAFIDTSRAEDLSGLARAAASPAHGEELRPEAGSGTCDFILPAGTRVSELRTRRLADPCAITSPAAEVVDAITGEPLRVPLTVSAEDPYDVGRVRIRLSGPIALLGIEAAAN</sequence>
<dbReference type="InterPro" id="IPR013783">
    <property type="entry name" value="Ig-like_fold"/>
</dbReference>
<dbReference type="InterPro" id="IPR044993">
    <property type="entry name" value="BXL"/>
</dbReference>
<dbReference type="Pfam" id="PF00933">
    <property type="entry name" value="Glyco_hydro_3"/>
    <property type="match status" value="1"/>
</dbReference>
<accession>A0A1M4S2T0</accession>
<dbReference type="SUPFAM" id="SSF50405">
    <property type="entry name" value="Actin-crosslinking proteins"/>
    <property type="match status" value="1"/>
</dbReference>
<dbReference type="EMBL" id="FQTT01000014">
    <property type="protein sequence ID" value="SHE26491.1"/>
    <property type="molecule type" value="Genomic_DNA"/>
</dbReference>
<dbReference type="GO" id="GO:0046556">
    <property type="term" value="F:alpha-L-arabinofuranosidase activity"/>
    <property type="evidence" value="ECO:0007669"/>
    <property type="project" value="TreeGrafter"/>
</dbReference>
<protein>
    <submittedName>
        <fullName evidence="5">Actin cross-linking</fullName>
    </submittedName>
</protein>
<dbReference type="InterPro" id="IPR036881">
    <property type="entry name" value="Glyco_hydro_3_C_sf"/>
</dbReference>
<proteinExistence type="inferred from homology"/>
<dbReference type="Pfam" id="PF14310">
    <property type="entry name" value="Fn3-like"/>
    <property type="match status" value="1"/>
</dbReference>
<dbReference type="RefSeq" id="WP_073333107.1">
    <property type="nucleotide sequence ID" value="NZ_FQTT01000014.1"/>
</dbReference>
<organism evidence="5 6">
    <name type="scientific">Actinomyces glycerinitolerans</name>
    <dbReference type="NCBI Taxonomy" id="1892869"/>
    <lineage>
        <taxon>Bacteria</taxon>
        <taxon>Bacillati</taxon>
        <taxon>Actinomycetota</taxon>
        <taxon>Actinomycetes</taxon>
        <taxon>Actinomycetales</taxon>
        <taxon>Actinomycetaceae</taxon>
        <taxon>Actinomyces</taxon>
    </lineage>
</organism>
<dbReference type="SUPFAM" id="SSF52279">
    <property type="entry name" value="Beta-D-glucan exohydrolase, C-terminal domain"/>
    <property type="match status" value="1"/>
</dbReference>
<dbReference type="InterPro" id="IPR001764">
    <property type="entry name" value="Glyco_hydro_3_N"/>
</dbReference>
<reference evidence="6" key="1">
    <citation type="submission" date="2016-09" db="EMBL/GenBank/DDBJ databases">
        <authorList>
            <person name="Strepis N."/>
        </authorList>
    </citation>
    <scope>NUCLEOTIDE SEQUENCE [LARGE SCALE GENOMIC DNA]</scope>
</reference>
<dbReference type="Gene3D" id="3.40.50.1700">
    <property type="entry name" value="Glycoside hydrolase family 3 C-terminal domain"/>
    <property type="match status" value="1"/>
</dbReference>
<dbReference type="InterPro" id="IPR008999">
    <property type="entry name" value="Actin-crosslinking"/>
</dbReference>
<dbReference type="Proteomes" id="UP000184291">
    <property type="component" value="Unassembled WGS sequence"/>
</dbReference>